<name>A0A848F6T5_9BURK</name>
<feature type="signal peptide" evidence="1">
    <location>
        <begin position="1"/>
        <end position="29"/>
    </location>
</feature>
<keyword evidence="3" id="KW-1185">Reference proteome</keyword>
<protein>
    <submittedName>
        <fullName evidence="2">Uncharacterized protein</fullName>
    </submittedName>
</protein>
<feature type="non-terminal residue" evidence="2">
    <location>
        <position position="449"/>
    </location>
</feature>
<dbReference type="RefSeq" id="WP_169159293.1">
    <property type="nucleotide sequence ID" value="NZ_JABBFW010000002.1"/>
</dbReference>
<accession>A0A848F6T5</accession>
<evidence type="ECO:0000313" key="2">
    <source>
        <dbReference type="EMBL" id="NML14415.1"/>
    </source>
</evidence>
<dbReference type="Proteomes" id="UP000574067">
    <property type="component" value="Unassembled WGS sequence"/>
</dbReference>
<evidence type="ECO:0000256" key="1">
    <source>
        <dbReference type="SAM" id="SignalP"/>
    </source>
</evidence>
<proteinExistence type="predicted"/>
<dbReference type="AlphaFoldDB" id="A0A848F6T5"/>
<dbReference type="EMBL" id="JABBFW010000002">
    <property type="protein sequence ID" value="NML14415.1"/>
    <property type="molecule type" value="Genomic_DNA"/>
</dbReference>
<comment type="caution">
    <text evidence="2">The sequence shown here is derived from an EMBL/GenBank/DDBJ whole genome shotgun (WGS) entry which is preliminary data.</text>
</comment>
<evidence type="ECO:0000313" key="3">
    <source>
        <dbReference type="Proteomes" id="UP000574067"/>
    </source>
</evidence>
<keyword evidence="1" id="KW-0732">Signal</keyword>
<gene>
    <name evidence="2" type="ORF">HHL10_05410</name>
</gene>
<reference evidence="2 3" key="1">
    <citation type="submission" date="2020-04" db="EMBL/GenBank/DDBJ databases">
        <title>Azohydromonas sp. isolated from soil.</title>
        <authorList>
            <person name="Dahal R.H."/>
        </authorList>
    </citation>
    <scope>NUCLEOTIDE SEQUENCE [LARGE SCALE GENOMIC DNA]</scope>
    <source>
        <strain evidence="2 3">G-1-1-14</strain>
    </source>
</reference>
<sequence>MSLVPPCRAGVRALALIAGALAWVAAASAATPGPAASAPASQAGAADATPLLAKLTLSSRPGGEGLPFTVGQPLRQGDVPAGMVLRSPDLPQLQCVVKNRWPDGSAKFAILSGHADLKPRLFAYVGLRAGPAPEAAAAVDTGSLRRAGVTARIEFGEFGTAGWNAGDWDKPVRTVVSGPQMSAWTYRKPIGADAHLVAWLEVRAYQGGAVEVLPWIENGYLNVPGPTAKSATASFTLGGTQRFSQPLTLLNHQRAVLAGPEALTHWLGADPQVVPAHDTDYFMATRLVPHYRGATGRDSPLFKRLPTEYTPLMQGSYHSAMGTTGYHPSIGLLPEWDVAYLSTRADPRAYRAVLINAYAAGRYGIHYRDEKTQRPLAFASHPNLVMHTGSGVADTGDSSTGRYTPAPGGAVPPTFKVSHHPSMGYMAYLVSGWSYFMEQTQLLATANFI</sequence>
<organism evidence="2 3">
    <name type="scientific">Azohydromonas caseinilytica</name>
    <dbReference type="NCBI Taxonomy" id="2728836"/>
    <lineage>
        <taxon>Bacteria</taxon>
        <taxon>Pseudomonadati</taxon>
        <taxon>Pseudomonadota</taxon>
        <taxon>Betaproteobacteria</taxon>
        <taxon>Burkholderiales</taxon>
        <taxon>Sphaerotilaceae</taxon>
        <taxon>Azohydromonas</taxon>
    </lineage>
</organism>
<feature type="chain" id="PRO_5032786270" evidence="1">
    <location>
        <begin position="30"/>
        <end position="449"/>
    </location>
</feature>